<dbReference type="Gene3D" id="3.30.530.20">
    <property type="match status" value="1"/>
</dbReference>
<keyword evidence="4" id="KW-1185">Reference proteome</keyword>
<feature type="domain" description="Activator of Hsp90 ATPase homologue 1/2-like C-terminal" evidence="2">
    <location>
        <begin position="23"/>
        <end position="155"/>
    </location>
</feature>
<accession>A0A544VXF8</accession>
<dbReference type="InterPro" id="IPR013538">
    <property type="entry name" value="ASHA1/2-like_C"/>
</dbReference>
<comment type="caution">
    <text evidence="3">The sequence shown here is derived from an EMBL/GenBank/DDBJ whole genome shotgun (WGS) entry which is preliminary data.</text>
</comment>
<dbReference type="Proteomes" id="UP000315759">
    <property type="component" value="Unassembled WGS sequence"/>
</dbReference>
<dbReference type="AlphaFoldDB" id="A0A544VXF8"/>
<evidence type="ECO:0000256" key="1">
    <source>
        <dbReference type="ARBA" id="ARBA00006817"/>
    </source>
</evidence>
<dbReference type="CDD" id="cd07826">
    <property type="entry name" value="SRPBCC_CalC_Aha1-like_9"/>
    <property type="match status" value="1"/>
</dbReference>
<dbReference type="Pfam" id="PF08327">
    <property type="entry name" value="AHSA1"/>
    <property type="match status" value="1"/>
</dbReference>
<sequence length="158" mass="17914">MTNALDLVAPANSLAMEYTRDFDAPVGAVFRAHAEQDLVVQWLGPRHLEMSVDRWDFRTGGGYRYLHRDPEGGEYWFTGVFHTVRADDLVVQTFEFDGAPDVVNLEFAWFEDLGNGRSRLRGRSLCPTAEARDAFLSSGMEDGMTESYERLDELLART</sequence>
<evidence type="ECO:0000313" key="4">
    <source>
        <dbReference type="Proteomes" id="UP000315759"/>
    </source>
</evidence>
<dbReference type="InterPro" id="IPR023393">
    <property type="entry name" value="START-like_dom_sf"/>
</dbReference>
<reference evidence="3 4" key="1">
    <citation type="submission" date="2018-10" db="EMBL/GenBank/DDBJ databases">
        <title>Draft genome of Mycobacterium hodleri strain B.</title>
        <authorList>
            <person name="Amande T.J."/>
            <person name="Mcgenity T.J."/>
        </authorList>
    </citation>
    <scope>NUCLEOTIDE SEQUENCE [LARGE SCALE GENOMIC DNA]</scope>
    <source>
        <strain evidence="3 4">B</strain>
    </source>
</reference>
<name>A0A544VXF8_9MYCO</name>
<evidence type="ECO:0000259" key="2">
    <source>
        <dbReference type="Pfam" id="PF08327"/>
    </source>
</evidence>
<protein>
    <submittedName>
        <fullName evidence="3">Polyketide cyclase</fullName>
    </submittedName>
</protein>
<comment type="similarity">
    <text evidence="1">Belongs to the AHA1 family.</text>
</comment>
<dbReference type="SUPFAM" id="SSF55961">
    <property type="entry name" value="Bet v1-like"/>
    <property type="match status" value="1"/>
</dbReference>
<dbReference type="EMBL" id="VIFX01000028">
    <property type="protein sequence ID" value="TQR84671.1"/>
    <property type="molecule type" value="Genomic_DNA"/>
</dbReference>
<dbReference type="RefSeq" id="WP_142553894.1">
    <property type="nucleotide sequence ID" value="NZ_VIFX01000028.1"/>
</dbReference>
<organism evidence="3 4">
    <name type="scientific">Mycolicibacterium hodleri</name>
    <dbReference type="NCBI Taxonomy" id="49897"/>
    <lineage>
        <taxon>Bacteria</taxon>
        <taxon>Bacillati</taxon>
        <taxon>Actinomycetota</taxon>
        <taxon>Actinomycetes</taxon>
        <taxon>Mycobacteriales</taxon>
        <taxon>Mycobacteriaceae</taxon>
        <taxon>Mycolicibacterium</taxon>
    </lineage>
</organism>
<proteinExistence type="inferred from homology"/>
<evidence type="ECO:0000313" key="3">
    <source>
        <dbReference type="EMBL" id="TQR84671.1"/>
    </source>
</evidence>
<gene>
    <name evidence="3" type="ORF">D8S82_20675</name>
</gene>